<feature type="transmembrane region" description="Helical" evidence="7">
    <location>
        <begin position="64"/>
        <end position="82"/>
    </location>
</feature>
<proteinExistence type="predicted"/>
<gene>
    <name evidence="8" type="ORF">HELGO_WM14310</name>
</gene>
<keyword evidence="5 7" id="KW-1133">Transmembrane helix</keyword>
<comment type="subcellular location">
    <subcellularLocation>
        <location evidence="1">Membrane</location>
        <topology evidence="1">Multi-pass membrane protein</topology>
    </subcellularLocation>
</comment>
<evidence type="ECO:0000256" key="4">
    <source>
        <dbReference type="ARBA" id="ARBA00022692"/>
    </source>
</evidence>
<evidence type="ECO:0000256" key="5">
    <source>
        <dbReference type="ARBA" id="ARBA00022989"/>
    </source>
</evidence>
<evidence type="ECO:0000256" key="3">
    <source>
        <dbReference type="ARBA" id="ARBA00022475"/>
    </source>
</evidence>
<feature type="transmembrane region" description="Helical" evidence="7">
    <location>
        <begin position="122"/>
        <end position="142"/>
    </location>
</feature>
<evidence type="ECO:0000256" key="2">
    <source>
        <dbReference type="ARBA" id="ARBA00022448"/>
    </source>
</evidence>
<feature type="transmembrane region" description="Helical" evidence="7">
    <location>
        <begin position="218"/>
        <end position="240"/>
    </location>
</feature>
<feature type="transmembrane region" description="Helical" evidence="7">
    <location>
        <begin position="186"/>
        <end position="206"/>
    </location>
</feature>
<dbReference type="PANTHER" id="PTHR36838:SF3">
    <property type="entry name" value="TRANSPORTER AUXIN EFFLUX CARRIER EC FAMILY"/>
    <property type="match status" value="1"/>
</dbReference>
<feature type="transmembrane region" description="Helical" evidence="7">
    <location>
        <begin position="94"/>
        <end position="116"/>
    </location>
</feature>
<evidence type="ECO:0000256" key="1">
    <source>
        <dbReference type="ARBA" id="ARBA00004141"/>
    </source>
</evidence>
<accession>A0A6S6SWM2</accession>
<dbReference type="GO" id="GO:0055085">
    <property type="term" value="P:transmembrane transport"/>
    <property type="evidence" value="ECO:0007669"/>
    <property type="project" value="InterPro"/>
</dbReference>
<protein>
    <submittedName>
        <fullName evidence="8">Malate permease</fullName>
    </submittedName>
</protein>
<sequence>MFETLLSIIFVYIFIFLGYLAKRIFKKEMDSKTLTLFSVYFLQAFVTVWGFSTAKLSLEHALVPLYYIGIILLLLIPTLFLAKMFIKDPKEKAIVSIAGFAGNTGNIGIPLGIALFGMESVIYTTLINIANVFVIYILGVYIYSRGSFSIKQSLFNILKIPIIPASAIAILLNINNVNIAPQIQEFLKMGAYAGIVLQLFLLGTFLYGIKLTALKKSLFIIVMSQKFIIIPLATAFILSFTDLSLFLQGIILMEMMVPLAIANINLASLYNCRPKELTVLILLSTLIFVPILFFLSKIIAQFYF</sequence>
<name>A0A6S6SWM2_9BACT</name>
<feature type="transmembrane region" description="Helical" evidence="7">
    <location>
        <begin position="6"/>
        <end position="22"/>
    </location>
</feature>
<dbReference type="InterPro" id="IPR004776">
    <property type="entry name" value="Mem_transp_PIN-like"/>
</dbReference>
<feature type="transmembrane region" description="Helical" evidence="7">
    <location>
        <begin position="246"/>
        <end position="267"/>
    </location>
</feature>
<reference evidence="8" key="1">
    <citation type="submission" date="2020-01" db="EMBL/GenBank/DDBJ databases">
        <authorList>
            <person name="Meier V. D."/>
            <person name="Meier V D."/>
        </authorList>
    </citation>
    <scope>NUCLEOTIDE SEQUENCE</scope>
    <source>
        <strain evidence="8">HLG_WM_MAG_02</strain>
    </source>
</reference>
<feature type="transmembrane region" description="Helical" evidence="7">
    <location>
        <begin position="154"/>
        <end position="174"/>
    </location>
</feature>
<feature type="transmembrane region" description="Helical" evidence="7">
    <location>
        <begin position="279"/>
        <end position="303"/>
    </location>
</feature>
<organism evidence="8">
    <name type="scientific">uncultured Sulfurovum sp</name>
    <dbReference type="NCBI Taxonomy" id="269237"/>
    <lineage>
        <taxon>Bacteria</taxon>
        <taxon>Pseudomonadati</taxon>
        <taxon>Campylobacterota</taxon>
        <taxon>Epsilonproteobacteria</taxon>
        <taxon>Campylobacterales</taxon>
        <taxon>Sulfurovaceae</taxon>
        <taxon>Sulfurovum</taxon>
        <taxon>environmental samples</taxon>
    </lineage>
</organism>
<keyword evidence="3" id="KW-1003">Cell membrane</keyword>
<evidence type="ECO:0000313" key="8">
    <source>
        <dbReference type="EMBL" id="CAA6808956.1"/>
    </source>
</evidence>
<dbReference type="EMBL" id="CACVAZ010000055">
    <property type="protein sequence ID" value="CAA6808956.1"/>
    <property type="molecule type" value="Genomic_DNA"/>
</dbReference>
<dbReference type="AlphaFoldDB" id="A0A6S6SWM2"/>
<keyword evidence="4 7" id="KW-0812">Transmembrane</keyword>
<evidence type="ECO:0000256" key="7">
    <source>
        <dbReference type="SAM" id="Phobius"/>
    </source>
</evidence>
<keyword evidence="2" id="KW-0813">Transport</keyword>
<evidence type="ECO:0000256" key="6">
    <source>
        <dbReference type="ARBA" id="ARBA00023136"/>
    </source>
</evidence>
<keyword evidence="6 7" id="KW-0472">Membrane</keyword>
<feature type="transmembrane region" description="Helical" evidence="7">
    <location>
        <begin position="34"/>
        <end position="52"/>
    </location>
</feature>
<dbReference type="GO" id="GO:0016020">
    <property type="term" value="C:membrane"/>
    <property type="evidence" value="ECO:0007669"/>
    <property type="project" value="UniProtKB-SubCell"/>
</dbReference>
<dbReference type="PANTHER" id="PTHR36838">
    <property type="entry name" value="AUXIN EFFLUX CARRIER FAMILY PROTEIN"/>
    <property type="match status" value="1"/>
</dbReference>
<dbReference type="Pfam" id="PF03547">
    <property type="entry name" value="Mem_trans"/>
    <property type="match status" value="2"/>
</dbReference>